<keyword evidence="2" id="KW-1185">Reference proteome</keyword>
<organism evidence="1 2">
    <name type="scientific">Handroanthus impetiginosus</name>
    <dbReference type="NCBI Taxonomy" id="429701"/>
    <lineage>
        <taxon>Eukaryota</taxon>
        <taxon>Viridiplantae</taxon>
        <taxon>Streptophyta</taxon>
        <taxon>Embryophyta</taxon>
        <taxon>Tracheophyta</taxon>
        <taxon>Spermatophyta</taxon>
        <taxon>Magnoliopsida</taxon>
        <taxon>eudicotyledons</taxon>
        <taxon>Gunneridae</taxon>
        <taxon>Pentapetalae</taxon>
        <taxon>asterids</taxon>
        <taxon>lamiids</taxon>
        <taxon>Lamiales</taxon>
        <taxon>Bignoniaceae</taxon>
        <taxon>Crescentiina</taxon>
        <taxon>Tabebuia alliance</taxon>
        <taxon>Handroanthus</taxon>
    </lineage>
</organism>
<dbReference type="Proteomes" id="UP000231279">
    <property type="component" value="Unassembled WGS sequence"/>
</dbReference>
<sequence length="50" mass="6173">MMSNSNHQDIWRQIQDKWDFSTRFIRDGWRQFDRGANCLRLCQELLIQSQ</sequence>
<dbReference type="AlphaFoldDB" id="A0A2G9HXS9"/>
<comment type="caution">
    <text evidence="1">The sequence shown here is derived from an EMBL/GenBank/DDBJ whole genome shotgun (WGS) entry which is preliminary data.</text>
</comment>
<protein>
    <submittedName>
        <fullName evidence="1">Uncharacterized protein</fullName>
    </submittedName>
</protein>
<gene>
    <name evidence="1" type="ORF">CDL12_04978</name>
</gene>
<evidence type="ECO:0000313" key="2">
    <source>
        <dbReference type="Proteomes" id="UP000231279"/>
    </source>
</evidence>
<reference evidence="2" key="1">
    <citation type="journal article" date="2018" name="Gigascience">
        <title>Genome assembly of the Pink Ipe (Handroanthus impetiginosus, Bignoniaceae), a highly valued, ecologically keystone Neotropical timber forest tree.</title>
        <authorList>
            <person name="Silva-Junior O.B."/>
            <person name="Grattapaglia D."/>
            <person name="Novaes E."/>
            <person name="Collevatti R.G."/>
        </authorList>
    </citation>
    <scope>NUCLEOTIDE SEQUENCE [LARGE SCALE GENOMIC DNA]</scope>
    <source>
        <strain evidence="2">cv. UFG-1</strain>
    </source>
</reference>
<proteinExistence type="predicted"/>
<dbReference type="EMBL" id="NKXS01000788">
    <property type="protein sequence ID" value="PIN22315.1"/>
    <property type="molecule type" value="Genomic_DNA"/>
</dbReference>
<accession>A0A2G9HXS9</accession>
<name>A0A2G9HXS9_9LAMI</name>
<evidence type="ECO:0000313" key="1">
    <source>
        <dbReference type="EMBL" id="PIN22315.1"/>
    </source>
</evidence>